<reference evidence="4" key="1">
    <citation type="submission" date="2017-09" db="EMBL/GenBank/DDBJ databases">
        <title>Metaegenomics of thermophilic ammonia-oxidizing enrichment culture.</title>
        <authorList>
            <person name="Kato S."/>
            <person name="Suzuki K."/>
        </authorList>
    </citation>
    <scope>NUCLEOTIDE SEQUENCE [LARGE SCALE GENOMIC DNA]</scope>
</reference>
<dbReference type="PANTHER" id="PTHR30336:SF6">
    <property type="entry name" value="INTEGRAL MEMBRANE PROTEIN"/>
    <property type="match status" value="1"/>
</dbReference>
<dbReference type="EMBL" id="BEHY01000017">
    <property type="protein sequence ID" value="GBD08788.1"/>
    <property type="molecule type" value="Genomic_DNA"/>
</dbReference>
<name>A0A2H5Y650_9CHLR</name>
<organism evidence="3 4">
    <name type="scientific">Candidatus Thermoflexus japonica</name>
    <dbReference type="NCBI Taxonomy" id="2035417"/>
    <lineage>
        <taxon>Bacteria</taxon>
        <taxon>Bacillati</taxon>
        <taxon>Chloroflexota</taxon>
        <taxon>Thermoflexia</taxon>
        <taxon>Thermoflexales</taxon>
        <taxon>Thermoflexaceae</taxon>
        <taxon>Thermoflexus</taxon>
    </lineage>
</organism>
<keyword evidence="1" id="KW-0812">Transmembrane</keyword>
<feature type="transmembrane region" description="Helical" evidence="1">
    <location>
        <begin position="6"/>
        <end position="26"/>
    </location>
</feature>
<keyword evidence="1" id="KW-1133">Transmembrane helix</keyword>
<dbReference type="GO" id="GO:0005886">
    <property type="term" value="C:plasma membrane"/>
    <property type="evidence" value="ECO:0007669"/>
    <property type="project" value="TreeGrafter"/>
</dbReference>
<keyword evidence="1" id="KW-0472">Membrane</keyword>
<evidence type="ECO:0000259" key="2">
    <source>
        <dbReference type="Pfam" id="PF02698"/>
    </source>
</evidence>
<dbReference type="InterPro" id="IPR003848">
    <property type="entry name" value="DUF218"/>
</dbReference>
<dbReference type="Proteomes" id="UP000236642">
    <property type="component" value="Unassembled WGS sequence"/>
</dbReference>
<comment type="caution">
    <text evidence="3">The sequence shown here is derived from an EMBL/GenBank/DDBJ whole genome shotgun (WGS) entry which is preliminary data.</text>
</comment>
<dbReference type="CDD" id="cd06259">
    <property type="entry name" value="YdcF-like"/>
    <property type="match status" value="1"/>
</dbReference>
<sequence>MRWGHIGMILALVVATPLLARLYLWLRGAPRIYERPEEVPAQPVALILGAGLRADGSPTAVLADRVRAGVELYRLGKVEALLLSGDGRSSPYYNEPEAMRRLALRLGVPEQALRVDPEGLRTLESCRRAREIFGFTRAVVVTQRFHLDRALWLCDAAGIEAVGLAADRSPYGPRRLWWTVREIPASLSALAEGLLLRAGHRGSR</sequence>
<evidence type="ECO:0000313" key="3">
    <source>
        <dbReference type="EMBL" id="GBD08788.1"/>
    </source>
</evidence>
<protein>
    <recommendedName>
        <fullName evidence="2">DUF218 domain-containing protein</fullName>
    </recommendedName>
</protein>
<proteinExistence type="predicted"/>
<gene>
    <name evidence="3" type="ORF">HRbin22_01029</name>
</gene>
<feature type="domain" description="DUF218" evidence="2">
    <location>
        <begin position="44"/>
        <end position="166"/>
    </location>
</feature>
<dbReference type="InterPro" id="IPR051599">
    <property type="entry name" value="Cell_Envelope_Assoc"/>
</dbReference>
<dbReference type="PANTHER" id="PTHR30336">
    <property type="entry name" value="INNER MEMBRANE PROTEIN, PROBABLE PERMEASE"/>
    <property type="match status" value="1"/>
</dbReference>
<dbReference type="Pfam" id="PF02698">
    <property type="entry name" value="DUF218"/>
    <property type="match status" value="1"/>
</dbReference>
<dbReference type="AlphaFoldDB" id="A0A2H5Y650"/>
<evidence type="ECO:0000256" key="1">
    <source>
        <dbReference type="SAM" id="Phobius"/>
    </source>
</evidence>
<accession>A0A2H5Y650</accession>
<evidence type="ECO:0000313" key="4">
    <source>
        <dbReference type="Proteomes" id="UP000236642"/>
    </source>
</evidence>